<proteinExistence type="predicted"/>
<dbReference type="EMBL" id="AZHE01000001">
    <property type="protein sequence ID" value="KHO01506.1"/>
    <property type="molecule type" value="Genomic_DNA"/>
</dbReference>
<dbReference type="OrthoDB" id="4138492at2759"/>
<evidence type="ECO:0000313" key="1">
    <source>
        <dbReference type="EMBL" id="KHO01506.1"/>
    </source>
</evidence>
<dbReference type="Gene3D" id="3.40.50.12780">
    <property type="entry name" value="N-terminal domain of ligase-like"/>
    <property type="match status" value="1"/>
</dbReference>
<dbReference type="RefSeq" id="XP_040682571.1">
    <property type="nucleotide sequence ID" value="XM_040819306.1"/>
</dbReference>
<dbReference type="SUPFAM" id="SSF56801">
    <property type="entry name" value="Acetyl-CoA synthetase-like"/>
    <property type="match status" value="1"/>
</dbReference>
<name>A0A0B2X874_METAS</name>
<gene>
    <name evidence="1" type="ORF">MAM_00507</name>
</gene>
<dbReference type="HOGENOM" id="CLU_022749_0_0_1"/>
<keyword evidence="1" id="KW-0436">Ligase</keyword>
<dbReference type="GeneID" id="63734962"/>
<sequence length="563" mass="59555">MGLLESLDSSIADLFGQWNGYSTALATALVVLVTYRIMSAAEPDAHPLLLARQSVPSAVRNEGESAVYRSQSAPHGMALNSGLNVKDPGAPKFSRGRDGDLRHVWLQAVSGSGDAAARGRLLTVLGSENVVEHKMDDINRQINIIGRYIAERGSIKVAIYLPNSLEHLVTLLACSFYPNLTAVLIPFDVSDSELISMLRRSAVDTVVAATGSFPLDAVVTAYPSLRQLIWVVDQGSRHMDWNHVPEGMGSAVNVTTWQDLLNDSPAAAGTELPAPDDNANAPGDIVSFWQDKQGELEEMVRFTQANLVSGIAGQIAAIPTRERLTQADLFLPVESLSNVHTMTLTLTALYCNASVAFNSVAGPSADLTLATQGVAPTVIVASPATLLRTHQESTRRLGGGLAKLSHSLATSTLAQRGVHGGGNILSAFAAGARPRVGNAPGKLRLVYVAERIGGDTPLLSSGVLSDLRVYTGARVVYALTAARVAGAVAQTALYDYRLTPGVKAHFGVPPSSVEIYLKDMGEHKTTDHVVEGEIVARGPCVSGGEAHLGVAAKFNDDNTLSYV</sequence>
<keyword evidence="2" id="KW-1185">Reference proteome</keyword>
<organism evidence="1 2">
    <name type="scientific">Metarhizium album (strain ARSEF 1941)</name>
    <dbReference type="NCBI Taxonomy" id="1081103"/>
    <lineage>
        <taxon>Eukaryota</taxon>
        <taxon>Fungi</taxon>
        <taxon>Dikarya</taxon>
        <taxon>Ascomycota</taxon>
        <taxon>Pezizomycotina</taxon>
        <taxon>Sordariomycetes</taxon>
        <taxon>Hypocreomycetidae</taxon>
        <taxon>Hypocreales</taxon>
        <taxon>Clavicipitaceae</taxon>
        <taxon>Metarhizium</taxon>
    </lineage>
</organism>
<dbReference type="GO" id="GO:0004467">
    <property type="term" value="F:long-chain fatty acid-CoA ligase activity"/>
    <property type="evidence" value="ECO:0007669"/>
    <property type="project" value="TreeGrafter"/>
</dbReference>
<dbReference type="InterPro" id="IPR042099">
    <property type="entry name" value="ANL_N_sf"/>
</dbReference>
<reference evidence="1 2" key="1">
    <citation type="journal article" date="2014" name="Proc. Natl. Acad. Sci. U.S.A.">
        <title>Trajectory and genomic determinants of fungal-pathogen speciation and host adaptation.</title>
        <authorList>
            <person name="Hu X."/>
            <person name="Xiao G."/>
            <person name="Zheng P."/>
            <person name="Shang Y."/>
            <person name="Su Y."/>
            <person name="Zhang X."/>
            <person name="Liu X."/>
            <person name="Zhan S."/>
            <person name="St Leger R.J."/>
            <person name="Wang C."/>
        </authorList>
    </citation>
    <scope>NUCLEOTIDE SEQUENCE [LARGE SCALE GENOMIC DNA]</scope>
    <source>
        <strain evidence="1 2">ARSEF 1941</strain>
    </source>
</reference>
<comment type="caution">
    <text evidence="1">The sequence shown here is derived from an EMBL/GenBank/DDBJ whole genome shotgun (WGS) entry which is preliminary data.</text>
</comment>
<protein>
    <submittedName>
        <fullName evidence="1">AMP-dependent synthetase/ligase</fullName>
    </submittedName>
</protein>
<dbReference type="STRING" id="1081103.A0A0B2X874"/>
<dbReference type="AlphaFoldDB" id="A0A0B2X874"/>
<dbReference type="PANTHER" id="PTHR43272">
    <property type="entry name" value="LONG-CHAIN-FATTY-ACID--COA LIGASE"/>
    <property type="match status" value="1"/>
</dbReference>
<evidence type="ECO:0000313" key="2">
    <source>
        <dbReference type="Proteomes" id="UP000030816"/>
    </source>
</evidence>
<dbReference type="Proteomes" id="UP000030816">
    <property type="component" value="Unassembled WGS sequence"/>
</dbReference>
<dbReference type="GO" id="GO:0005783">
    <property type="term" value="C:endoplasmic reticulum"/>
    <property type="evidence" value="ECO:0007669"/>
    <property type="project" value="TreeGrafter"/>
</dbReference>
<dbReference type="PANTHER" id="PTHR43272:SF11">
    <property type="entry name" value="AMP-DEPENDENT SYNTHETASE_LIGASE DOMAIN-CONTAINING PROTEIN"/>
    <property type="match status" value="1"/>
</dbReference>
<dbReference type="GO" id="GO:0016020">
    <property type="term" value="C:membrane"/>
    <property type="evidence" value="ECO:0007669"/>
    <property type="project" value="TreeGrafter"/>
</dbReference>
<accession>A0A0B2X874</accession>